<dbReference type="Pfam" id="PF03551">
    <property type="entry name" value="PadR"/>
    <property type="match status" value="1"/>
</dbReference>
<dbReference type="Proteomes" id="UP000030153">
    <property type="component" value="Unassembled WGS sequence"/>
</dbReference>
<evidence type="ECO:0000313" key="4">
    <source>
        <dbReference type="Proteomes" id="UP000030153"/>
    </source>
</evidence>
<keyword evidence="4" id="KW-1185">Reference proteome</keyword>
<dbReference type="InterPro" id="IPR005149">
    <property type="entry name" value="Tscrpt_reg_PadR_N"/>
</dbReference>
<dbReference type="EMBL" id="AVBG01000005">
    <property type="protein sequence ID" value="KGP91610.1"/>
    <property type="molecule type" value="Genomic_DNA"/>
</dbReference>
<dbReference type="Gene3D" id="6.10.140.190">
    <property type="match status" value="1"/>
</dbReference>
<accession>A0A0A2VD76</accession>
<dbReference type="OrthoDB" id="9783723at2"/>
<dbReference type="InterPro" id="IPR036390">
    <property type="entry name" value="WH_DNA-bd_sf"/>
</dbReference>
<gene>
    <name evidence="3" type="ORF">N780_18415</name>
</gene>
<reference evidence="3 4" key="1">
    <citation type="submission" date="2013-08" db="EMBL/GenBank/DDBJ databases">
        <title>Genome of Pontibacillus chungwhensis.</title>
        <authorList>
            <person name="Wang Q."/>
            <person name="Wang G."/>
        </authorList>
    </citation>
    <scope>NUCLEOTIDE SEQUENCE [LARGE SCALE GENOMIC DNA]</scope>
    <source>
        <strain evidence="3 4">BH030062</strain>
    </source>
</reference>
<dbReference type="Gene3D" id="1.10.10.10">
    <property type="entry name" value="Winged helix-like DNA-binding domain superfamily/Winged helix DNA-binding domain"/>
    <property type="match status" value="1"/>
</dbReference>
<dbReference type="PANTHER" id="PTHR43252:SF6">
    <property type="entry name" value="NEGATIVE TRANSCRIPTION REGULATOR PADR"/>
    <property type="match status" value="1"/>
</dbReference>
<evidence type="ECO:0000259" key="2">
    <source>
        <dbReference type="Pfam" id="PF10400"/>
    </source>
</evidence>
<organism evidence="3 4">
    <name type="scientific">Pontibacillus chungwhensis BH030062</name>
    <dbReference type="NCBI Taxonomy" id="1385513"/>
    <lineage>
        <taxon>Bacteria</taxon>
        <taxon>Bacillati</taxon>
        <taxon>Bacillota</taxon>
        <taxon>Bacilli</taxon>
        <taxon>Bacillales</taxon>
        <taxon>Bacillaceae</taxon>
        <taxon>Pontibacillus</taxon>
    </lineage>
</organism>
<comment type="caution">
    <text evidence="3">The sequence shown here is derived from an EMBL/GenBank/DDBJ whole genome shotgun (WGS) entry which is preliminary data.</text>
</comment>
<proteinExistence type="predicted"/>
<dbReference type="SUPFAM" id="SSF46785">
    <property type="entry name" value="Winged helix' DNA-binding domain"/>
    <property type="match status" value="1"/>
</dbReference>
<dbReference type="RefSeq" id="WP_036782435.1">
    <property type="nucleotide sequence ID" value="NZ_AVBG01000005.1"/>
</dbReference>
<name>A0A0A2VD76_9BACI</name>
<feature type="domain" description="Transcription regulator PadR N-terminal" evidence="1">
    <location>
        <begin position="7"/>
        <end position="79"/>
    </location>
</feature>
<sequence length="181" mass="21214">MAIRYALLGLLTKGPHSGYDLHSTFKTQHIYFWNSTHSQVYQELNKMRDEELVTYETIVQEGSPNKKLYSITHKGEKRLIEWMMEEAVKPAKIKDEFLLRASAFQAISVEEAVTLLERILAREKAILAGTSQWQLEHYGEQDYPSYLEIGSYLTSEFGKRYAKMYVEWCEWALELLESYRA</sequence>
<dbReference type="PANTHER" id="PTHR43252">
    <property type="entry name" value="TRANSCRIPTIONAL REGULATOR YQJI"/>
    <property type="match status" value="1"/>
</dbReference>
<dbReference type="eggNOG" id="COG1695">
    <property type="taxonomic scope" value="Bacteria"/>
</dbReference>
<dbReference type="AlphaFoldDB" id="A0A0A2VD76"/>
<dbReference type="InterPro" id="IPR036388">
    <property type="entry name" value="WH-like_DNA-bd_sf"/>
</dbReference>
<protein>
    <submittedName>
        <fullName evidence="3">PadR family transcriptional regulator</fullName>
    </submittedName>
</protein>
<dbReference type="InterPro" id="IPR018309">
    <property type="entry name" value="Tscrpt_reg_PadR_C"/>
</dbReference>
<evidence type="ECO:0000259" key="1">
    <source>
        <dbReference type="Pfam" id="PF03551"/>
    </source>
</evidence>
<feature type="domain" description="Transcription regulator PadR C-terminal" evidence="2">
    <location>
        <begin position="93"/>
        <end position="177"/>
    </location>
</feature>
<evidence type="ECO:0000313" key="3">
    <source>
        <dbReference type="EMBL" id="KGP91610.1"/>
    </source>
</evidence>
<dbReference type="Pfam" id="PF10400">
    <property type="entry name" value="Vir_act_alpha_C"/>
    <property type="match status" value="1"/>
</dbReference>
<dbReference type="STRING" id="1385513.N780_18415"/>